<name>A0ABP1JEV8_9EUKA</name>
<proteinExistence type="predicted"/>
<comment type="caution">
    <text evidence="1">The sequence shown here is derived from an EMBL/GenBank/DDBJ whole genome shotgun (WGS) entry which is preliminary data.</text>
</comment>
<dbReference type="Proteomes" id="UP001642409">
    <property type="component" value="Unassembled WGS sequence"/>
</dbReference>
<organism evidence="1 2">
    <name type="scientific">Hexamita inflata</name>
    <dbReference type="NCBI Taxonomy" id="28002"/>
    <lineage>
        <taxon>Eukaryota</taxon>
        <taxon>Metamonada</taxon>
        <taxon>Diplomonadida</taxon>
        <taxon>Hexamitidae</taxon>
        <taxon>Hexamitinae</taxon>
        <taxon>Hexamita</taxon>
    </lineage>
</organism>
<sequence>MLSTNDLQFYINNYNKELPIKVLSISFDAANSHTLFKLLLQSNQPFPTAQTTSVEVTVVSTNYYRFSMCCSMVSVCPQYPEELVNFESVVGEETLNRVNHFFVKQMNQAFTDKYIIESPLFGLLFCRSDSANDIIKMYAEYQKNSALLLGKLGSAAALRETKNAFLALGNALKMTKSQPVHAVLSDERAVLQSLQKSIQGYVLFMQKQIELRQMQLRSCSDFVTQIGQAAQQQQKPVKHLLVFPVQMNELAPQLKQILAYYTDFALPVAKQAKQMSVQAELFWVALQHINAQIDSQKVPSEPLFVQKSIIELKAVQTKQLFESFIEIEFKNVVQKLSTLESELGAAQNKQFSHAAEVVESGEIGMEEQKGVFRMWIK</sequence>
<accession>A0ABP1JEV8</accession>
<dbReference type="EMBL" id="CAXDID020000134">
    <property type="protein sequence ID" value="CAL6036626.1"/>
    <property type="molecule type" value="Genomic_DNA"/>
</dbReference>
<protein>
    <submittedName>
        <fullName evidence="1">Uncharacterized protein</fullName>
    </submittedName>
</protein>
<evidence type="ECO:0000313" key="2">
    <source>
        <dbReference type="Proteomes" id="UP001642409"/>
    </source>
</evidence>
<reference evidence="1 2" key="1">
    <citation type="submission" date="2024-07" db="EMBL/GenBank/DDBJ databases">
        <authorList>
            <person name="Akdeniz Z."/>
        </authorList>
    </citation>
    <scope>NUCLEOTIDE SEQUENCE [LARGE SCALE GENOMIC DNA]</scope>
</reference>
<evidence type="ECO:0000313" key="1">
    <source>
        <dbReference type="EMBL" id="CAL6036626.1"/>
    </source>
</evidence>
<keyword evidence="2" id="KW-1185">Reference proteome</keyword>
<gene>
    <name evidence="1" type="ORF">HINF_LOCUS36501</name>
</gene>